<comment type="caution">
    <text evidence="2">The sequence shown here is derived from an EMBL/GenBank/DDBJ whole genome shotgun (WGS) entry which is preliminary data.</text>
</comment>
<dbReference type="RefSeq" id="WP_179767366.1">
    <property type="nucleotide sequence ID" value="NZ_JACCFO010000001.1"/>
</dbReference>
<keyword evidence="3" id="KW-1185">Reference proteome</keyword>
<proteinExistence type="predicted"/>
<gene>
    <name evidence="2" type="ORF">HNR12_002193</name>
</gene>
<sequence length="56" mass="6416">MAKNDPTTEQELREKAAHHAEQAYTARQAGDRFLADANHTEAIRLNNKAREARRNK</sequence>
<dbReference type="AlphaFoldDB" id="A0A853BMU5"/>
<accession>A0A853BMU5</accession>
<dbReference type="EMBL" id="JACCFO010000001">
    <property type="protein sequence ID" value="NYI95916.1"/>
    <property type="molecule type" value="Genomic_DNA"/>
</dbReference>
<feature type="region of interest" description="Disordered" evidence="1">
    <location>
        <begin position="1"/>
        <end position="23"/>
    </location>
</feature>
<feature type="compositionally biased region" description="Basic and acidic residues" evidence="1">
    <location>
        <begin position="10"/>
        <end position="21"/>
    </location>
</feature>
<evidence type="ECO:0000313" key="2">
    <source>
        <dbReference type="EMBL" id="NYI95916.1"/>
    </source>
</evidence>
<dbReference type="Proteomes" id="UP000575985">
    <property type="component" value="Unassembled WGS sequence"/>
</dbReference>
<protein>
    <submittedName>
        <fullName evidence="2">Uncharacterized protein</fullName>
    </submittedName>
</protein>
<evidence type="ECO:0000256" key="1">
    <source>
        <dbReference type="SAM" id="MobiDB-lite"/>
    </source>
</evidence>
<organism evidence="2 3">
    <name type="scientific">Streptomonospora nanhaiensis</name>
    <dbReference type="NCBI Taxonomy" id="1323731"/>
    <lineage>
        <taxon>Bacteria</taxon>
        <taxon>Bacillati</taxon>
        <taxon>Actinomycetota</taxon>
        <taxon>Actinomycetes</taxon>
        <taxon>Streptosporangiales</taxon>
        <taxon>Nocardiopsidaceae</taxon>
        <taxon>Streptomonospora</taxon>
    </lineage>
</organism>
<reference evidence="2 3" key="1">
    <citation type="submission" date="2020-07" db="EMBL/GenBank/DDBJ databases">
        <title>Sequencing the genomes of 1000 actinobacteria strains.</title>
        <authorList>
            <person name="Klenk H.-P."/>
        </authorList>
    </citation>
    <scope>NUCLEOTIDE SEQUENCE [LARGE SCALE GENOMIC DNA]</scope>
    <source>
        <strain evidence="2 3">DSM 45927</strain>
    </source>
</reference>
<name>A0A853BMU5_9ACTN</name>
<evidence type="ECO:0000313" key="3">
    <source>
        <dbReference type="Proteomes" id="UP000575985"/>
    </source>
</evidence>